<evidence type="ECO:0000313" key="3">
    <source>
        <dbReference type="EMBL" id="CAH0583021.1"/>
    </source>
</evidence>
<sequence>MFKFIKKINAPRNNESTPNSGQNVESSGNQQSMTRQIITKIDIFHSLPHWKKICYCIDLKLGCYFVCVVYVLFIGEACSGKIYYTKRSNQCFNLGPIMEYLGYIAIGIVVITFFACLFLLYGISSENPAAVLFFLYATLLIIIFNMVTNGFLLFIETTYICYAPFLFGGATYSGAILLVLCIMVVNSYYRSILNK</sequence>
<evidence type="ECO:0000256" key="2">
    <source>
        <dbReference type="SAM" id="Phobius"/>
    </source>
</evidence>
<organism evidence="3 4">
    <name type="scientific">Chrysodeixis includens</name>
    <name type="common">Soybean looper</name>
    <name type="synonym">Pseudoplusia includens</name>
    <dbReference type="NCBI Taxonomy" id="689277"/>
    <lineage>
        <taxon>Eukaryota</taxon>
        <taxon>Metazoa</taxon>
        <taxon>Ecdysozoa</taxon>
        <taxon>Arthropoda</taxon>
        <taxon>Hexapoda</taxon>
        <taxon>Insecta</taxon>
        <taxon>Pterygota</taxon>
        <taxon>Neoptera</taxon>
        <taxon>Endopterygota</taxon>
        <taxon>Lepidoptera</taxon>
        <taxon>Glossata</taxon>
        <taxon>Ditrysia</taxon>
        <taxon>Noctuoidea</taxon>
        <taxon>Noctuidae</taxon>
        <taxon>Plusiinae</taxon>
        <taxon>Chrysodeixis</taxon>
    </lineage>
</organism>
<name>A0A9P0BHX6_CHRIL</name>
<evidence type="ECO:0000256" key="1">
    <source>
        <dbReference type="SAM" id="MobiDB-lite"/>
    </source>
</evidence>
<dbReference type="Proteomes" id="UP001154114">
    <property type="component" value="Chromosome 12"/>
</dbReference>
<keyword evidence="2" id="KW-0472">Membrane</keyword>
<feature type="transmembrane region" description="Helical" evidence="2">
    <location>
        <begin position="100"/>
        <end position="121"/>
    </location>
</feature>
<reference evidence="3" key="1">
    <citation type="submission" date="2021-12" db="EMBL/GenBank/DDBJ databases">
        <authorList>
            <person name="King R."/>
        </authorList>
    </citation>
    <scope>NUCLEOTIDE SEQUENCE</scope>
</reference>
<accession>A0A9P0BHX6</accession>
<proteinExistence type="predicted"/>
<feature type="transmembrane region" description="Helical" evidence="2">
    <location>
        <begin position="61"/>
        <end position="84"/>
    </location>
</feature>
<gene>
    <name evidence="3" type="ORF">CINC_LOCUS2039</name>
</gene>
<feature type="transmembrane region" description="Helical" evidence="2">
    <location>
        <begin position="167"/>
        <end position="189"/>
    </location>
</feature>
<protein>
    <submittedName>
        <fullName evidence="3">Uncharacterized protein</fullName>
    </submittedName>
</protein>
<feature type="region of interest" description="Disordered" evidence="1">
    <location>
        <begin position="11"/>
        <end position="30"/>
    </location>
</feature>
<feature type="transmembrane region" description="Helical" evidence="2">
    <location>
        <begin position="133"/>
        <end position="155"/>
    </location>
</feature>
<dbReference type="EMBL" id="LR824015">
    <property type="protein sequence ID" value="CAH0583021.1"/>
    <property type="molecule type" value="Genomic_DNA"/>
</dbReference>
<dbReference type="OrthoDB" id="7484431at2759"/>
<keyword evidence="4" id="KW-1185">Reference proteome</keyword>
<evidence type="ECO:0000313" key="4">
    <source>
        <dbReference type="Proteomes" id="UP001154114"/>
    </source>
</evidence>
<dbReference type="AlphaFoldDB" id="A0A9P0BHX6"/>
<keyword evidence="2" id="KW-1133">Transmembrane helix</keyword>
<keyword evidence="2" id="KW-0812">Transmembrane</keyword>